<dbReference type="HOGENOM" id="CLU_1760141_0_0_1"/>
<evidence type="ECO:0000313" key="1">
    <source>
        <dbReference type="EMBL" id="KIO20855.1"/>
    </source>
</evidence>
<accession>A0A0C3PZE5</accession>
<keyword evidence="2" id="KW-1185">Reference proteome</keyword>
<reference evidence="2" key="2">
    <citation type="submission" date="2015-01" db="EMBL/GenBank/DDBJ databases">
        <title>Evolutionary Origins and Diversification of the Mycorrhizal Mutualists.</title>
        <authorList>
            <consortium name="DOE Joint Genome Institute"/>
            <consortium name="Mycorrhizal Genomics Consortium"/>
            <person name="Kohler A."/>
            <person name="Kuo A."/>
            <person name="Nagy L.G."/>
            <person name="Floudas D."/>
            <person name="Copeland A."/>
            <person name="Barry K.W."/>
            <person name="Cichocki N."/>
            <person name="Veneault-Fourrey C."/>
            <person name="LaButti K."/>
            <person name="Lindquist E.A."/>
            <person name="Lipzen A."/>
            <person name="Lundell T."/>
            <person name="Morin E."/>
            <person name="Murat C."/>
            <person name="Riley R."/>
            <person name="Ohm R."/>
            <person name="Sun H."/>
            <person name="Tunlid A."/>
            <person name="Henrissat B."/>
            <person name="Grigoriev I.V."/>
            <person name="Hibbett D.S."/>
            <person name="Martin F."/>
        </authorList>
    </citation>
    <scope>NUCLEOTIDE SEQUENCE [LARGE SCALE GENOMIC DNA]</scope>
    <source>
        <strain evidence="2">MUT 4182</strain>
    </source>
</reference>
<reference evidence="1 2" key="1">
    <citation type="submission" date="2014-04" db="EMBL/GenBank/DDBJ databases">
        <authorList>
            <consortium name="DOE Joint Genome Institute"/>
            <person name="Kuo A."/>
            <person name="Girlanda M."/>
            <person name="Perotto S."/>
            <person name="Kohler A."/>
            <person name="Nagy L.G."/>
            <person name="Floudas D."/>
            <person name="Copeland A."/>
            <person name="Barry K.W."/>
            <person name="Cichocki N."/>
            <person name="Veneault-Fourrey C."/>
            <person name="LaButti K."/>
            <person name="Lindquist E.A."/>
            <person name="Lipzen A."/>
            <person name="Lundell T."/>
            <person name="Morin E."/>
            <person name="Murat C."/>
            <person name="Sun H."/>
            <person name="Tunlid A."/>
            <person name="Henrissat B."/>
            <person name="Grigoriev I.V."/>
            <person name="Hibbett D.S."/>
            <person name="Martin F."/>
            <person name="Nordberg H.P."/>
            <person name="Cantor M.N."/>
            <person name="Hua S.X."/>
        </authorList>
    </citation>
    <scope>NUCLEOTIDE SEQUENCE [LARGE SCALE GENOMIC DNA]</scope>
    <source>
        <strain evidence="1 2">MUT 4182</strain>
    </source>
</reference>
<protein>
    <submittedName>
        <fullName evidence="1">Uncharacterized protein</fullName>
    </submittedName>
</protein>
<sequence length="148" mass="16533">MGFSEIDCLEAAAGSFREVPGWQGDDSFLNNESPSPPYPKVLLSPHCLCSSSPPAGNPLSTVDQQRKPDYLHFVDLMDRMERETGQVHRRVRRATMDEELGTAHENPPLPAYHSPYRLRGRIVFFEEFGPIDGDPEAQLEAADVPLPD</sequence>
<dbReference type="EMBL" id="KN823158">
    <property type="protein sequence ID" value="KIO20855.1"/>
    <property type="molecule type" value="Genomic_DNA"/>
</dbReference>
<name>A0A0C3PZE5_9AGAM</name>
<organism evidence="1 2">
    <name type="scientific">Tulasnella calospora MUT 4182</name>
    <dbReference type="NCBI Taxonomy" id="1051891"/>
    <lineage>
        <taxon>Eukaryota</taxon>
        <taxon>Fungi</taxon>
        <taxon>Dikarya</taxon>
        <taxon>Basidiomycota</taxon>
        <taxon>Agaricomycotina</taxon>
        <taxon>Agaricomycetes</taxon>
        <taxon>Cantharellales</taxon>
        <taxon>Tulasnellaceae</taxon>
        <taxon>Tulasnella</taxon>
    </lineage>
</organism>
<proteinExistence type="predicted"/>
<dbReference type="AlphaFoldDB" id="A0A0C3PZE5"/>
<gene>
    <name evidence="1" type="ORF">M407DRAFT_10695</name>
</gene>
<dbReference type="Proteomes" id="UP000054248">
    <property type="component" value="Unassembled WGS sequence"/>
</dbReference>
<evidence type="ECO:0000313" key="2">
    <source>
        <dbReference type="Proteomes" id="UP000054248"/>
    </source>
</evidence>